<gene>
    <name evidence="2" type="ORF">STAS_13144</name>
</gene>
<dbReference type="AlphaFoldDB" id="A0A5A7PVA8"/>
<keyword evidence="2" id="KW-0689">Ribosomal protein</keyword>
<name>A0A5A7PVA8_STRAF</name>
<organism evidence="2 3">
    <name type="scientific">Striga asiatica</name>
    <name type="common">Asiatic witchweed</name>
    <name type="synonym">Buchnera asiatica</name>
    <dbReference type="NCBI Taxonomy" id="4170"/>
    <lineage>
        <taxon>Eukaryota</taxon>
        <taxon>Viridiplantae</taxon>
        <taxon>Streptophyta</taxon>
        <taxon>Embryophyta</taxon>
        <taxon>Tracheophyta</taxon>
        <taxon>Spermatophyta</taxon>
        <taxon>Magnoliopsida</taxon>
        <taxon>eudicotyledons</taxon>
        <taxon>Gunneridae</taxon>
        <taxon>Pentapetalae</taxon>
        <taxon>asterids</taxon>
        <taxon>lamiids</taxon>
        <taxon>Lamiales</taxon>
        <taxon>Orobanchaceae</taxon>
        <taxon>Buchnereae</taxon>
        <taxon>Striga</taxon>
    </lineage>
</organism>
<keyword evidence="3" id="KW-1185">Reference proteome</keyword>
<dbReference type="GO" id="GO:0005840">
    <property type="term" value="C:ribosome"/>
    <property type="evidence" value="ECO:0007669"/>
    <property type="project" value="UniProtKB-KW"/>
</dbReference>
<comment type="caution">
    <text evidence="2">The sequence shown here is derived from an EMBL/GenBank/DDBJ whole genome shotgun (WGS) entry which is preliminary data.</text>
</comment>
<evidence type="ECO:0000313" key="2">
    <source>
        <dbReference type="EMBL" id="GER36765.1"/>
    </source>
</evidence>
<dbReference type="EMBL" id="BKCP01005217">
    <property type="protein sequence ID" value="GER36765.1"/>
    <property type="molecule type" value="Genomic_DNA"/>
</dbReference>
<keyword evidence="2" id="KW-0687">Ribonucleoprotein</keyword>
<dbReference type="Proteomes" id="UP000325081">
    <property type="component" value="Unassembled WGS sequence"/>
</dbReference>
<feature type="region of interest" description="Disordered" evidence="1">
    <location>
        <begin position="99"/>
        <end position="119"/>
    </location>
</feature>
<feature type="non-terminal residue" evidence="2">
    <location>
        <position position="233"/>
    </location>
</feature>
<proteinExistence type="predicted"/>
<sequence length="233" mass="26266">VFRLLSFLPCSCPFRILDLLGLIIVITHIFISRNTLLILAGPRCNVHLAQLDTERHNLPSRPQLHFLLGQFLSSAGLGCFILRGLIANIVFCRGGGRRPPAWSRRNGRSRAAKRGRGADWGGASRRFLARDRGHFCSHVSHGHRSYGGTCCIHTLGARQTRINIIHLHQILTLRTQIHSRAQTELRRARLQSGLNKVDPFNQSLALQARQLRRHTNHAPARSPIPLILRIRPL</sequence>
<accession>A0A5A7PVA8</accession>
<feature type="non-terminal residue" evidence="2">
    <location>
        <position position="1"/>
    </location>
</feature>
<feature type="compositionally biased region" description="Basic residues" evidence="1">
    <location>
        <begin position="105"/>
        <end position="115"/>
    </location>
</feature>
<reference evidence="3" key="1">
    <citation type="journal article" date="2019" name="Curr. Biol.">
        <title>Genome Sequence of Striga asiatica Provides Insight into the Evolution of Plant Parasitism.</title>
        <authorList>
            <person name="Yoshida S."/>
            <person name="Kim S."/>
            <person name="Wafula E.K."/>
            <person name="Tanskanen J."/>
            <person name="Kim Y.M."/>
            <person name="Honaas L."/>
            <person name="Yang Z."/>
            <person name="Spallek T."/>
            <person name="Conn C.E."/>
            <person name="Ichihashi Y."/>
            <person name="Cheong K."/>
            <person name="Cui S."/>
            <person name="Der J.P."/>
            <person name="Gundlach H."/>
            <person name="Jiao Y."/>
            <person name="Hori C."/>
            <person name="Ishida J.K."/>
            <person name="Kasahara H."/>
            <person name="Kiba T."/>
            <person name="Kim M.S."/>
            <person name="Koo N."/>
            <person name="Laohavisit A."/>
            <person name="Lee Y.H."/>
            <person name="Lumba S."/>
            <person name="McCourt P."/>
            <person name="Mortimer J.C."/>
            <person name="Mutuku J.M."/>
            <person name="Nomura T."/>
            <person name="Sasaki-Sekimoto Y."/>
            <person name="Seto Y."/>
            <person name="Wang Y."/>
            <person name="Wakatake T."/>
            <person name="Sakakibara H."/>
            <person name="Demura T."/>
            <person name="Yamaguchi S."/>
            <person name="Yoneyama K."/>
            <person name="Manabe R.I."/>
            <person name="Nelson D.C."/>
            <person name="Schulman A.H."/>
            <person name="Timko M.P."/>
            <person name="dePamphilis C.W."/>
            <person name="Choi D."/>
            <person name="Shirasu K."/>
        </authorList>
    </citation>
    <scope>NUCLEOTIDE SEQUENCE [LARGE SCALE GENOMIC DNA]</scope>
    <source>
        <strain evidence="3">cv. UVA1</strain>
    </source>
</reference>
<protein>
    <submittedName>
        <fullName evidence="2">50S ribosomal protein L4</fullName>
    </submittedName>
</protein>
<evidence type="ECO:0000313" key="3">
    <source>
        <dbReference type="Proteomes" id="UP000325081"/>
    </source>
</evidence>
<evidence type="ECO:0000256" key="1">
    <source>
        <dbReference type="SAM" id="MobiDB-lite"/>
    </source>
</evidence>